<dbReference type="Proteomes" id="UP000289738">
    <property type="component" value="Chromosome B06"/>
</dbReference>
<accession>A0A444YPA8</accession>
<protein>
    <submittedName>
        <fullName evidence="2">Uncharacterized protein</fullName>
    </submittedName>
</protein>
<evidence type="ECO:0000313" key="2">
    <source>
        <dbReference type="EMBL" id="RYR03732.1"/>
    </source>
</evidence>
<name>A0A444YPA8_ARAHY</name>
<keyword evidence="1" id="KW-0472">Membrane</keyword>
<gene>
    <name evidence="2" type="ORF">Ahy_B06g082983</name>
</gene>
<dbReference type="EMBL" id="SDMP01000016">
    <property type="protein sequence ID" value="RYR03732.1"/>
    <property type="molecule type" value="Genomic_DNA"/>
</dbReference>
<feature type="transmembrane region" description="Helical" evidence="1">
    <location>
        <begin position="43"/>
        <end position="60"/>
    </location>
</feature>
<feature type="transmembrane region" description="Helical" evidence="1">
    <location>
        <begin position="17"/>
        <end position="36"/>
    </location>
</feature>
<keyword evidence="1" id="KW-1133">Transmembrane helix</keyword>
<keyword evidence="3" id="KW-1185">Reference proteome</keyword>
<evidence type="ECO:0000256" key="1">
    <source>
        <dbReference type="SAM" id="Phobius"/>
    </source>
</evidence>
<dbReference type="AlphaFoldDB" id="A0A444YPA8"/>
<reference evidence="2 3" key="1">
    <citation type="submission" date="2019-01" db="EMBL/GenBank/DDBJ databases">
        <title>Sequencing of cultivated peanut Arachis hypogaea provides insights into genome evolution and oil improvement.</title>
        <authorList>
            <person name="Chen X."/>
        </authorList>
    </citation>
    <scope>NUCLEOTIDE SEQUENCE [LARGE SCALE GENOMIC DNA]</scope>
    <source>
        <strain evidence="3">cv. Fuhuasheng</strain>
        <tissue evidence="2">Leaves</tissue>
    </source>
</reference>
<evidence type="ECO:0000313" key="3">
    <source>
        <dbReference type="Proteomes" id="UP000289738"/>
    </source>
</evidence>
<sequence length="147" mass="16641">MSGLDAKCVGFWQVTHTFAYTLICTAIFMCVVTCLGHMAADSMNGYCFSCYMVNMIIILLQEGVVTADIPLNSDWEKDLPEDPTGKFNDFKDFVESNVDVCKCIMLVIISAQVYHKIFENYAHLTCTETFHLSSLELPEEGFECKYK</sequence>
<dbReference type="STRING" id="3818.A0A444YPA8"/>
<comment type="caution">
    <text evidence="2">The sequence shown here is derived from an EMBL/GenBank/DDBJ whole genome shotgun (WGS) entry which is preliminary data.</text>
</comment>
<organism evidence="2 3">
    <name type="scientific">Arachis hypogaea</name>
    <name type="common">Peanut</name>
    <dbReference type="NCBI Taxonomy" id="3818"/>
    <lineage>
        <taxon>Eukaryota</taxon>
        <taxon>Viridiplantae</taxon>
        <taxon>Streptophyta</taxon>
        <taxon>Embryophyta</taxon>
        <taxon>Tracheophyta</taxon>
        <taxon>Spermatophyta</taxon>
        <taxon>Magnoliopsida</taxon>
        <taxon>eudicotyledons</taxon>
        <taxon>Gunneridae</taxon>
        <taxon>Pentapetalae</taxon>
        <taxon>rosids</taxon>
        <taxon>fabids</taxon>
        <taxon>Fabales</taxon>
        <taxon>Fabaceae</taxon>
        <taxon>Papilionoideae</taxon>
        <taxon>50 kb inversion clade</taxon>
        <taxon>dalbergioids sensu lato</taxon>
        <taxon>Dalbergieae</taxon>
        <taxon>Pterocarpus clade</taxon>
        <taxon>Arachis</taxon>
    </lineage>
</organism>
<proteinExistence type="predicted"/>
<keyword evidence="1" id="KW-0812">Transmembrane</keyword>